<accession>A0ABR0P1I9</accession>
<name>A0ABR0P1I9_GOSAR</name>
<gene>
    <name evidence="1" type="ORF">PVK06_027903</name>
</gene>
<sequence length="76" mass="8689">MDDDVVYEKPYVFPAKSVVLLGKHDELDDQILNIPTEEVVHDVPHSYDEGHYTIDDHVVLNGEVQQEIGLEITMKI</sequence>
<dbReference type="EMBL" id="JARKNE010000008">
    <property type="protein sequence ID" value="KAK5812473.1"/>
    <property type="molecule type" value="Genomic_DNA"/>
</dbReference>
<keyword evidence="2" id="KW-1185">Reference proteome</keyword>
<reference evidence="1 2" key="1">
    <citation type="submission" date="2023-03" db="EMBL/GenBank/DDBJ databases">
        <title>WGS of Gossypium arboreum.</title>
        <authorList>
            <person name="Yu D."/>
        </authorList>
    </citation>
    <scope>NUCLEOTIDE SEQUENCE [LARGE SCALE GENOMIC DNA]</scope>
    <source>
        <tissue evidence="1">Leaf</tissue>
    </source>
</reference>
<proteinExistence type="predicted"/>
<evidence type="ECO:0000313" key="2">
    <source>
        <dbReference type="Proteomes" id="UP001358586"/>
    </source>
</evidence>
<evidence type="ECO:0000313" key="1">
    <source>
        <dbReference type="EMBL" id="KAK5812473.1"/>
    </source>
</evidence>
<organism evidence="1 2">
    <name type="scientific">Gossypium arboreum</name>
    <name type="common">Tree cotton</name>
    <name type="synonym">Gossypium nanking</name>
    <dbReference type="NCBI Taxonomy" id="29729"/>
    <lineage>
        <taxon>Eukaryota</taxon>
        <taxon>Viridiplantae</taxon>
        <taxon>Streptophyta</taxon>
        <taxon>Embryophyta</taxon>
        <taxon>Tracheophyta</taxon>
        <taxon>Spermatophyta</taxon>
        <taxon>Magnoliopsida</taxon>
        <taxon>eudicotyledons</taxon>
        <taxon>Gunneridae</taxon>
        <taxon>Pentapetalae</taxon>
        <taxon>rosids</taxon>
        <taxon>malvids</taxon>
        <taxon>Malvales</taxon>
        <taxon>Malvaceae</taxon>
        <taxon>Malvoideae</taxon>
        <taxon>Gossypium</taxon>
    </lineage>
</organism>
<protein>
    <submittedName>
        <fullName evidence="1">Uncharacterized protein</fullName>
    </submittedName>
</protein>
<dbReference type="Proteomes" id="UP001358586">
    <property type="component" value="Chromosome 8"/>
</dbReference>
<comment type="caution">
    <text evidence="1">The sequence shown here is derived from an EMBL/GenBank/DDBJ whole genome shotgun (WGS) entry which is preliminary data.</text>
</comment>